<keyword evidence="7" id="KW-0963">Cytoplasm</keyword>
<gene>
    <name evidence="9" type="ORF">TRICI_003467</name>
</gene>
<comment type="subcellular location">
    <subcellularLocation>
        <location evidence="7">Cytoplasm</location>
    </subcellularLocation>
</comment>
<evidence type="ECO:0000256" key="5">
    <source>
        <dbReference type="ARBA" id="ARBA00023239"/>
    </source>
</evidence>
<keyword evidence="3" id="KW-0521">NADP</keyword>
<protein>
    <recommendedName>
        <fullName evidence="7">ATP-dependent (S)-NAD(P)H-hydrate dehydratase</fullName>
        <ecNumber evidence="7">4.2.1.93</ecNumber>
    </recommendedName>
    <alternativeName>
        <fullName evidence="7">ATP-dependent NAD(P)HX dehydratase</fullName>
    </alternativeName>
</protein>
<evidence type="ECO:0000256" key="4">
    <source>
        <dbReference type="ARBA" id="ARBA00023027"/>
    </source>
</evidence>
<proteinExistence type="inferred from homology"/>
<dbReference type="PANTHER" id="PTHR12592:SF0">
    <property type="entry name" value="ATP-DEPENDENT (S)-NAD(P)H-HYDRATE DEHYDRATASE"/>
    <property type="match status" value="1"/>
</dbReference>
<dbReference type="EMBL" id="SWFS01000255">
    <property type="protein sequence ID" value="KAA8912503.1"/>
    <property type="molecule type" value="Genomic_DNA"/>
</dbReference>
<keyword evidence="5 7" id="KW-0456">Lyase</keyword>
<evidence type="ECO:0000256" key="2">
    <source>
        <dbReference type="ARBA" id="ARBA00022840"/>
    </source>
</evidence>
<keyword evidence="1 7" id="KW-0547">Nucleotide-binding</keyword>
<dbReference type="HAMAP" id="MF_01965">
    <property type="entry name" value="NADHX_dehydratase"/>
    <property type="match status" value="1"/>
</dbReference>
<dbReference type="GO" id="GO:0046496">
    <property type="term" value="P:nicotinamide nucleotide metabolic process"/>
    <property type="evidence" value="ECO:0007669"/>
    <property type="project" value="UniProtKB-UniRule"/>
</dbReference>
<dbReference type="AlphaFoldDB" id="A0A642V3P3"/>
<keyword evidence="2 7" id="KW-0067">ATP-binding</keyword>
<dbReference type="SUPFAM" id="SSF53613">
    <property type="entry name" value="Ribokinase-like"/>
    <property type="match status" value="1"/>
</dbReference>
<sequence>MSHIICEYSAGHVIKSYSPNLMVHPYLYSSRTVPKDEKVDTIFERIEGILSRVHVIVVGPGLGRDELILKLTEKIIYRAKEMKMPIVIDADGLYLIQQNVNIIKGYEHAILTPNVVEFNRLEDAVGQKSESNPDDACMHLARNLGVVIVQKGREDRISNGEETIKCDIEGTKKRVSGQGDTLSGTMSTFLAWKLAYQNKLWEHPDEFKDKELMLLAAYGACAVTRYAAQLTFKEKYRAMVTSDISSNIGSAYNTLFE</sequence>
<dbReference type="InterPro" id="IPR017953">
    <property type="entry name" value="Carbohydrate_kinase_pred_CS"/>
</dbReference>
<evidence type="ECO:0000256" key="6">
    <source>
        <dbReference type="ARBA" id="ARBA00047472"/>
    </source>
</evidence>
<comment type="cofactor">
    <cofactor evidence="7">
        <name>Mg(2+)</name>
        <dbReference type="ChEBI" id="CHEBI:18420"/>
    </cofactor>
</comment>
<dbReference type="NCBIfam" id="TIGR00196">
    <property type="entry name" value="yjeF_cterm"/>
    <property type="match status" value="1"/>
</dbReference>
<dbReference type="VEuPathDB" id="FungiDB:TRICI_003467"/>
<accession>A0A642V3P3</accession>
<organism evidence="9 10">
    <name type="scientific">Trichomonascus ciferrii</name>
    <dbReference type="NCBI Taxonomy" id="44093"/>
    <lineage>
        <taxon>Eukaryota</taxon>
        <taxon>Fungi</taxon>
        <taxon>Dikarya</taxon>
        <taxon>Ascomycota</taxon>
        <taxon>Saccharomycotina</taxon>
        <taxon>Dipodascomycetes</taxon>
        <taxon>Dipodascales</taxon>
        <taxon>Trichomonascaceae</taxon>
        <taxon>Trichomonascus</taxon>
        <taxon>Trichomonascus ciferrii complex</taxon>
    </lineage>
</organism>
<dbReference type="InterPro" id="IPR000631">
    <property type="entry name" value="CARKD"/>
</dbReference>
<feature type="binding site" evidence="7">
    <location>
        <position position="180"/>
    </location>
    <ligand>
        <name>(6S)-NADPHX</name>
        <dbReference type="ChEBI" id="CHEBI:64076"/>
    </ligand>
</feature>
<dbReference type="GO" id="GO:0047453">
    <property type="term" value="F:ATP-dependent NAD(P)H-hydrate dehydratase activity"/>
    <property type="evidence" value="ECO:0007669"/>
    <property type="project" value="UniProtKB-UniRule"/>
</dbReference>
<dbReference type="OrthoDB" id="8110916at2759"/>
<name>A0A642V3P3_9ASCO</name>
<dbReference type="PANTHER" id="PTHR12592">
    <property type="entry name" value="ATP-DEPENDENT (S)-NAD(P)H-HYDRATE DEHYDRATASE FAMILY MEMBER"/>
    <property type="match status" value="1"/>
</dbReference>
<evidence type="ECO:0000256" key="7">
    <source>
        <dbReference type="HAMAP-Rule" id="MF_03157"/>
    </source>
</evidence>
<keyword evidence="10" id="KW-1185">Reference proteome</keyword>
<reference evidence="9" key="1">
    <citation type="journal article" date="2019" name="G3 (Bethesda)">
        <title>Genome Assemblies of Two Rare Opportunistic Yeast Pathogens: Diutina rugosa (syn. Candida rugosa) and Trichomonascus ciferrii (syn. Candida ciferrii).</title>
        <authorList>
            <person name="Mixao V."/>
            <person name="Saus E."/>
            <person name="Hansen A.P."/>
            <person name="Lass-Florl C."/>
            <person name="Gabaldon T."/>
        </authorList>
    </citation>
    <scope>NUCLEOTIDE SEQUENCE</scope>
    <source>
        <strain evidence="9">CBS 4856</strain>
    </source>
</reference>
<comment type="caution">
    <text evidence="9">The sequence shown here is derived from an EMBL/GenBank/DDBJ whole genome shotgun (WGS) entry which is preliminary data.</text>
</comment>
<dbReference type="PROSITE" id="PS51383">
    <property type="entry name" value="YJEF_C_3"/>
    <property type="match status" value="1"/>
</dbReference>
<dbReference type="PROSITE" id="PS01049">
    <property type="entry name" value="YJEF_C_1"/>
    <property type="match status" value="1"/>
</dbReference>
<dbReference type="CDD" id="cd01171">
    <property type="entry name" value="YXKO-related"/>
    <property type="match status" value="1"/>
</dbReference>
<feature type="domain" description="YjeF C-terminal" evidence="8">
    <location>
        <begin position="1"/>
        <end position="255"/>
    </location>
</feature>
<evidence type="ECO:0000313" key="10">
    <source>
        <dbReference type="Proteomes" id="UP000761534"/>
    </source>
</evidence>
<comment type="similarity">
    <text evidence="7">Belongs to the NnrD/CARKD family.</text>
</comment>
<feature type="binding site" evidence="7">
    <location>
        <begin position="151"/>
        <end position="155"/>
    </location>
    <ligand>
        <name>ATP</name>
        <dbReference type="ChEBI" id="CHEBI:30616"/>
    </ligand>
</feature>
<evidence type="ECO:0000313" key="9">
    <source>
        <dbReference type="EMBL" id="KAA8912503.1"/>
    </source>
</evidence>
<dbReference type="Proteomes" id="UP000761534">
    <property type="component" value="Unassembled WGS sequence"/>
</dbReference>
<dbReference type="Pfam" id="PF01256">
    <property type="entry name" value="Carb_kinase"/>
    <property type="match status" value="1"/>
</dbReference>
<dbReference type="Gene3D" id="3.40.1190.20">
    <property type="match status" value="1"/>
</dbReference>
<evidence type="ECO:0000259" key="8">
    <source>
        <dbReference type="PROSITE" id="PS51383"/>
    </source>
</evidence>
<evidence type="ECO:0000256" key="1">
    <source>
        <dbReference type="ARBA" id="ARBA00022741"/>
    </source>
</evidence>
<feature type="binding site" evidence="7">
    <location>
        <position position="61"/>
    </location>
    <ligand>
        <name>(6S)-NADPHX</name>
        <dbReference type="ChEBI" id="CHEBI:64076"/>
    </ligand>
</feature>
<dbReference type="GO" id="GO:0110051">
    <property type="term" value="P:metabolite repair"/>
    <property type="evidence" value="ECO:0007669"/>
    <property type="project" value="TreeGrafter"/>
</dbReference>
<dbReference type="EC" id="4.2.1.93" evidence="7"/>
<comment type="catalytic activity">
    <reaction evidence="6 7">
        <text>(6S)-NADPHX + ATP = ADP + phosphate + NADPH + H(+)</text>
        <dbReference type="Rhea" id="RHEA:32231"/>
        <dbReference type="ChEBI" id="CHEBI:15378"/>
        <dbReference type="ChEBI" id="CHEBI:30616"/>
        <dbReference type="ChEBI" id="CHEBI:43474"/>
        <dbReference type="ChEBI" id="CHEBI:57783"/>
        <dbReference type="ChEBI" id="CHEBI:64076"/>
        <dbReference type="ChEBI" id="CHEBI:456216"/>
        <dbReference type="EC" id="4.2.1.93"/>
    </reaction>
</comment>
<keyword evidence="4 7" id="KW-0520">NAD</keyword>
<dbReference type="GO" id="GO:0005524">
    <property type="term" value="F:ATP binding"/>
    <property type="evidence" value="ECO:0007669"/>
    <property type="project" value="UniProtKB-KW"/>
</dbReference>
<dbReference type="GO" id="GO:0005737">
    <property type="term" value="C:cytoplasm"/>
    <property type="evidence" value="ECO:0007669"/>
    <property type="project" value="UniProtKB-SubCell"/>
</dbReference>
<comment type="catalytic activity">
    <reaction evidence="7">
        <text>(6S)-NADHX + ATP = ADP + phosphate + NADH + H(+)</text>
        <dbReference type="Rhea" id="RHEA:19017"/>
        <dbReference type="ChEBI" id="CHEBI:15378"/>
        <dbReference type="ChEBI" id="CHEBI:30616"/>
        <dbReference type="ChEBI" id="CHEBI:43474"/>
        <dbReference type="ChEBI" id="CHEBI:57945"/>
        <dbReference type="ChEBI" id="CHEBI:64074"/>
        <dbReference type="ChEBI" id="CHEBI:456216"/>
        <dbReference type="EC" id="4.2.1.93"/>
    </reaction>
</comment>
<feature type="binding site" evidence="7">
    <location>
        <begin position="170"/>
        <end position="179"/>
    </location>
    <ligand>
        <name>ATP</name>
        <dbReference type="ChEBI" id="CHEBI:30616"/>
    </ligand>
</feature>
<keyword evidence="7" id="KW-0597">Phosphoprotein</keyword>
<dbReference type="InterPro" id="IPR029056">
    <property type="entry name" value="Ribokinase-like"/>
</dbReference>
<evidence type="ECO:0000256" key="3">
    <source>
        <dbReference type="ARBA" id="ARBA00022857"/>
    </source>
</evidence>
<comment type="function">
    <text evidence="7">Catalyzes the dehydration of the S-form of NAD(P)HX at the expense of ATP, which is converted to ADP. Together with NAD(P)HX epimerase, which catalyzes the epimerization of the S- and R-forms, the enzyme allows the repair of both epimers of NAD(P)HX, a damaged form of NAD(P)H that is a result of enzymatic or heat-dependent hydration.</text>
</comment>
<feature type="binding site" evidence="7">
    <location>
        <begin position="114"/>
        <end position="120"/>
    </location>
    <ligand>
        <name>(6S)-NADPHX</name>
        <dbReference type="ChEBI" id="CHEBI:64076"/>
    </ligand>
</feature>